<dbReference type="InterPro" id="IPR009057">
    <property type="entry name" value="Homeodomain-like_sf"/>
</dbReference>
<dbReference type="GO" id="GO:0003700">
    <property type="term" value="F:DNA-binding transcription factor activity"/>
    <property type="evidence" value="ECO:0007669"/>
    <property type="project" value="InterPro"/>
</dbReference>
<sequence>MFFAISGDEESSIQMREKDSVAVYFVQAMVHALRNDPLRLRAVLEQAGIDPALMDQPQARVPASAFAALWLIQIREMDDEFFQLDSHGMPLGSFALICRALIQEPNLEKAMRQCLANFALFLRDFRGSLSVRGKRAVISLQTRCEDQQASVFGEETFLVLMFSMLCWLGGRRIPIDRVDFRHVREPLTDDPLLWGANLTFGAERTEIEFASRYLRLPVVQDLASLKVFLRSAPQWLVIRFRNQHGLAAQVHQRLRSSHYSEWPTLQAFAQEQRMSPSTFRRKLEREGCSFQEIKDEVRRGMAFEQLRQTKVSITEIAEQTGFQEPSAFHRAFKKWTGESPGRYRARFQDKA</sequence>
<dbReference type="Proteomes" id="UP000379480">
    <property type="component" value="Unassembled WGS sequence"/>
</dbReference>
<dbReference type="GO" id="GO:0000976">
    <property type="term" value="F:transcription cis-regulatory region binding"/>
    <property type="evidence" value="ECO:0007669"/>
    <property type="project" value="TreeGrafter"/>
</dbReference>
<name>A0A5E7BH10_PSEFL</name>
<dbReference type="PANTHER" id="PTHR47894:SF1">
    <property type="entry name" value="HTH-TYPE TRANSCRIPTIONAL REGULATOR VQSM"/>
    <property type="match status" value="1"/>
</dbReference>
<dbReference type="PANTHER" id="PTHR47894">
    <property type="entry name" value="HTH-TYPE TRANSCRIPTIONAL REGULATOR GADX"/>
    <property type="match status" value="1"/>
</dbReference>
<organism evidence="5 6">
    <name type="scientific">Pseudomonas fluorescens</name>
    <dbReference type="NCBI Taxonomy" id="294"/>
    <lineage>
        <taxon>Bacteria</taxon>
        <taxon>Pseudomonadati</taxon>
        <taxon>Pseudomonadota</taxon>
        <taxon>Gammaproteobacteria</taxon>
        <taxon>Pseudomonadales</taxon>
        <taxon>Pseudomonadaceae</taxon>
        <taxon>Pseudomonas</taxon>
    </lineage>
</organism>
<dbReference type="PRINTS" id="PR00032">
    <property type="entry name" value="HTHARAC"/>
</dbReference>
<evidence type="ECO:0000256" key="3">
    <source>
        <dbReference type="ARBA" id="ARBA00023163"/>
    </source>
</evidence>
<dbReference type="Pfam" id="PF12833">
    <property type="entry name" value="HTH_18"/>
    <property type="match status" value="1"/>
</dbReference>
<evidence type="ECO:0000256" key="1">
    <source>
        <dbReference type="ARBA" id="ARBA00023015"/>
    </source>
</evidence>
<dbReference type="GO" id="GO:0005829">
    <property type="term" value="C:cytosol"/>
    <property type="evidence" value="ECO:0007669"/>
    <property type="project" value="TreeGrafter"/>
</dbReference>
<evidence type="ECO:0000313" key="6">
    <source>
        <dbReference type="Proteomes" id="UP000379480"/>
    </source>
</evidence>
<dbReference type="AlphaFoldDB" id="A0A5E7BH10"/>
<keyword evidence="1" id="KW-0805">Transcription regulation</keyword>
<evidence type="ECO:0000256" key="2">
    <source>
        <dbReference type="ARBA" id="ARBA00023125"/>
    </source>
</evidence>
<keyword evidence="3" id="KW-0804">Transcription</keyword>
<evidence type="ECO:0000313" key="5">
    <source>
        <dbReference type="EMBL" id="VVN90879.1"/>
    </source>
</evidence>
<evidence type="ECO:0000259" key="4">
    <source>
        <dbReference type="PROSITE" id="PS01124"/>
    </source>
</evidence>
<dbReference type="SUPFAM" id="SSF46689">
    <property type="entry name" value="Homeodomain-like"/>
    <property type="match status" value="1"/>
</dbReference>
<dbReference type="Pfam" id="PF12625">
    <property type="entry name" value="Arabinose_bd"/>
    <property type="match status" value="1"/>
</dbReference>
<accession>A0A5E7BH10</accession>
<dbReference type="EMBL" id="CABVHY010000008">
    <property type="protein sequence ID" value="VVN90879.1"/>
    <property type="molecule type" value="Genomic_DNA"/>
</dbReference>
<reference evidence="5 6" key="1">
    <citation type="submission" date="2019-09" db="EMBL/GenBank/DDBJ databases">
        <authorList>
            <person name="Chandra G."/>
            <person name="Truman W A."/>
        </authorList>
    </citation>
    <scope>NUCLEOTIDE SEQUENCE [LARGE SCALE GENOMIC DNA]</scope>
    <source>
        <strain evidence="5">PS723</strain>
    </source>
</reference>
<dbReference type="InterPro" id="IPR020449">
    <property type="entry name" value="Tscrpt_reg_AraC-type_HTH"/>
</dbReference>
<dbReference type="SMART" id="SM00342">
    <property type="entry name" value="HTH_ARAC"/>
    <property type="match status" value="1"/>
</dbReference>
<dbReference type="InterPro" id="IPR032687">
    <property type="entry name" value="AraC-type_N"/>
</dbReference>
<dbReference type="PROSITE" id="PS01124">
    <property type="entry name" value="HTH_ARAC_FAMILY_2"/>
    <property type="match status" value="1"/>
</dbReference>
<gene>
    <name evidence="5" type="ORF">PS723_01856</name>
</gene>
<dbReference type="Gene3D" id="1.10.10.60">
    <property type="entry name" value="Homeodomain-like"/>
    <property type="match status" value="1"/>
</dbReference>
<feature type="domain" description="HTH araC/xylS-type" evidence="4">
    <location>
        <begin position="248"/>
        <end position="346"/>
    </location>
</feature>
<keyword evidence="2" id="KW-0238">DNA-binding</keyword>
<dbReference type="InterPro" id="IPR018060">
    <property type="entry name" value="HTH_AraC"/>
</dbReference>
<proteinExistence type="predicted"/>
<protein>
    <recommendedName>
        <fullName evidence="4">HTH araC/xylS-type domain-containing protein</fullName>
    </recommendedName>
</protein>